<organism evidence="2 3">
    <name type="scientific">Piloderma croceum (strain F 1598)</name>
    <dbReference type="NCBI Taxonomy" id="765440"/>
    <lineage>
        <taxon>Eukaryota</taxon>
        <taxon>Fungi</taxon>
        <taxon>Dikarya</taxon>
        <taxon>Basidiomycota</taxon>
        <taxon>Agaricomycotina</taxon>
        <taxon>Agaricomycetes</taxon>
        <taxon>Agaricomycetidae</taxon>
        <taxon>Atheliales</taxon>
        <taxon>Atheliaceae</taxon>
        <taxon>Piloderma</taxon>
    </lineage>
</organism>
<dbReference type="HOGENOM" id="CLU_2723073_0_0_1"/>
<keyword evidence="1" id="KW-0732">Signal</keyword>
<proteinExistence type="predicted"/>
<dbReference type="EMBL" id="KN832993">
    <property type="protein sequence ID" value="KIM82791.1"/>
    <property type="molecule type" value="Genomic_DNA"/>
</dbReference>
<dbReference type="AlphaFoldDB" id="A0A0C3FW64"/>
<reference evidence="2 3" key="1">
    <citation type="submission" date="2014-04" db="EMBL/GenBank/DDBJ databases">
        <authorList>
            <consortium name="DOE Joint Genome Institute"/>
            <person name="Kuo A."/>
            <person name="Tarkka M."/>
            <person name="Buscot F."/>
            <person name="Kohler A."/>
            <person name="Nagy L.G."/>
            <person name="Floudas D."/>
            <person name="Copeland A."/>
            <person name="Barry K.W."/>
            <person name="Cichocki N."/>
            <person name="Veneault-Fourrey C."/>
            <person name="LaButti K."/>
            <person name="Lindquist E.A."/>
            <person name="Lipzen A."/>
            <person name="Lundell T."/>
            <person name="Morin E."/>
            <person name="Murat C."/>
            <person name="Sun H."/>
            <person name="Tunlid A."/>
            <person name="Henrissat B."/>
            <person name="Grigoriev I.V."/>
            <person name="Hibbett D.S."/>
            <person name="Martin F."/>
            <person name="Nordberg H.P."/>
            <person name="Cantor M.N."/>
            <person name="Hua S.X."/>
        </authorList>
    </citation>
    <scope>NUCLEOTIDE SEQUENCE [LARGE SCALE GENOMIC DNA]</scope>
    <source>
        <strain evidence="2 3">F 1598</strain>
    </source>
</reference>
<evidence type="ECO:0000313" key="2">
    <source>
        <dbReference type="EMBL" id="KIM82791.1"/>
    </source>
</evidence>
<evidence type="ECO:0008006" key="4">
    <source>
        <dbReference type="Google" id="ProtNLM"/>
    </source>
</evidence>
<sequence>MHTTRWGYWHPLPQVCLCIDCILPLFVGFRQVHGYTVVIHVLCCCKNSMRWRPRQAEDNAEEREYLIVIPRT</sequence>
<feature type="chain" id="PRO_5002174479" description="Secreted protein" evidence="1">
    <location>
        <begin position="35"/>
        <end position="72"/>
    </location>
</feature>
<dbReference type="InParanoid" id="A0A0C3FW64"/>
<reference evidence="3" key="2">
    <citation type="submission" date="2015-01" db="EMBL/GenBank/DDBJ databases">
        <title>Evolutionary Origins and Diversification of the Mycorrhizal Mutualists.</title>
        <authorList>
            <consortium name="DOE Joint Genome Institute"/>
            <consortium name="Mycorrhizal Genomics Consortium"/>
            <person name="Kohler A."/>
            <person name="Kuo A."/>
            <person name="Nagy L.G."/>
            <person name="Floudas D."/>
            <person name="Copeland A."/>
            <person name="Barry K.W."/>
            <person name="Cichocki N."/>
            <person name="Veneault-Fourrey C."/>
            <person name="LaButti K."/>
            <person name="Lindquist E.A."/>
            <person name="Lipzen A."/>
            <person name="Lundell T."/>
            <person name="Morin E."/>
            <person name="Murat C."/>
            <person name="Riley R."/>
            <person name="Ohm R."/>
            <person name="Sun H."/>
            <person name="Tunlid A."/>
            <person name="Henrissat B."/>
            <person name="Grigoriev I.V."/>
            <person name="Hibbett D.S."/>
            <person name="Martin F."/>
        </authorList>
    </citation>
    <scope>NUCLEOTIDE SEQUENCE [LARGE SCALE GENOMIC DNA]</scope>
    <source>
        <strain evidence="3">F 1598</strain>
    </source>
</reference>
<feature type="signal peptide" evidence="1">
    <location>
        <begin position="1"/>
        <end position="34"/>
    </location>
</feature>
<protein>
    <recommendedName>
        <fullName evidence="4">Secreted protein</fullName>
    </recommendedName>
</protein>
<evidence type="ECO:0000313" key="3">
    <source>
        <dbReference type="Proteomes" id="UP000054166"/>
    </source>
</evidence>
<keyword evidence="3" id="KW-1185">Reference proteome</keyword>
<accession>A0A0C3FW64</accession>
<gene>
    <name evidence="2" type="ORF">PILCRDRAFT_456469</name>
</gene>
<evidence type="ECO:0000256" key="1">
    <source>
        <dbReference type="SAM" id="SignalP"/>
    </source>
</evidence>
<name>A0A0C3FW64_PILCF</name>
<dbReference type="Proteomes" id="UP000054166">
    <property type="component" value="Unassembled WGS sequence"/>
</dbReference>